<dbReference type="InterPro" id="IPR005107">
    <property type="entry name" value="CO_DH_flav_C"/>
</dbReference>
<dbReference type="Pfam" id="PF00941">
    <property type="entry name" value="FAD_binding_5"/>
    <property type="match status" value="1"/>
</dbReference>
<keyword evidence="1" id="KW-0285">Flavoprotein</keyword>
<dbReference type="RefSeq" id="WP_055154965.1">
    <property type="nucleotide sequence ID" value="NZ_CYZU01000060.1"/>
</dbReference>
<reference evidence="5 6" key="1">
    <citation type="submission" date="2015-09" db="EMBL/GenBank/DDBJ databases">
        <authorList>
            <consortium name="Pathogen Informatics"/>
        </authorList>
    </citation>
    <scope>NUCLEOTIDE SEQUENCE [LARGE SCALE GENOMIC DNA]</scope>
    <source>
        <strain evidence="5 6">2789STDY5834876</strain>
    </source>
</reference>
<evidence type="ECO:0000313" key="6">
    <source>
        <dbReference type="Proteomes" id="UP000095544"/>
    </source>
</evidence>
<dbReference type="STRING" id="39482.ERS852491_04384"/>
<evidence type="ECO:0000313" key="5">
    <source>
        <dbReference type="EMBL" id="CUP14323.1"/>
    </source>
</evidence>
<dbReference type="InterPro" id="IPR036318">
    <property type="entry name" value="FAD-bd_PCMH-like_sf"/>
</dbReference>
<keyword evidence="3" id="KW-0560">Oxidoreductase</keyword>
<sequence>MLTINHYVKAKTLEEAYELNQARNARIMGGMMWMRLGNAKVQTIIDISGLGLDQIEETDHVFRIGAMCTLRQLELHEGLRDMYGDAVAESVRHIVGVQFRNQATVGGSIYGRFGFSDVLTCLLALDTFVELYDGGTIRLSEFVNKKRDKDILVSIIIRKSDRKLRYSSVRRTKTDFPVLSCAVVTGPVHGKETWYFSVGARPMKAAVLEKEWEIPDNITEEKLAECAKEAAAGFVYGTNMRGSAEYRHHLAEVLILRAMRSILADRTQEGR</sequence>
<evidence type="ECO:0000256" key="3">
    <source>
        <dbReference type="ARBA" id="ARBA00023002"/>
    </source>
</evidence>
<dbReference type="SUPFAM" id="SSF56176">
    <property type="entry name" value="FAD-binding/transporter-associated domain-like"/>
    <property type="match status" value="1"/>
</dbReference>
<dbReference type="SUPFAM" id="SSF55447">
    <property type="entry name" value="CO dehydrogenase flavoprotein C-terminal domain-like"/>
    <property type="match status" value="1"/>
</dbReference>
<dbReference type="Gene3D" id="3.30.465.10">
    <property type="match status" value="1"/>
</dbReference>
<dbReference type="InterPro" id="IPR016169">
    <property type="entry name" value="FAD-bd_PCMH_sub2"/>
</dbReference>
<dbReference type="PANTHER" id="PTHR42659">
    <property type="entry name" value="XANTHINE DEHYDROGENASE SUBUNIT C-RELATED"/>
    <property type="match status" value="1"/>
</dbReference>
<dbReference type="EMBL" id="CYZU01000060">
    <property type="protein sequence ID" value="CUP14323.1"/>
    <property type="molecule type" value="Genomic_DNA"/>
</dbReference>
<dbReference type="InterPro" id="IPR016166">
    <property type="entry name" value="FAD-bd_PCMH"/>
</dbReference>
<dbReference type="AlphaFoldDB" id="A0A174KQL7"/>
<dbReference type="SMART" id="SM01092">
    <property type="entry name" value="CO_deh_flav_C"/>
    <property type="match status" value="1"/>
</dbReference>
<dbReference type="PROSITE" id="PS51387">
    <property type="entry name" value="FAD_PCMH"/>
    <property type="match status" value="1"/>
</dbReference>
<evidence type="ECO:0000259" key="4">
    <source>
        <dbReference type="PROSITE" id="PS51387"/>
    </source>
</evidence>
<protein>
    <submittedName>
        <fullName evidence="5">Putative oxidoreductase</fullName>
    </submittedName>
</protein>
<name>A0A174KQL7_9FIRM</name>
<gene>
    <name evidence="5" type="ORF">ERS852491_04384</name>
</gene>
<dbReference type="InterPro" id="IPR051312">
    <property type="entry name" value="Diverse_Substr_Oxidored"/>
</dbReference>
<dbReference type="OrthoDB" id="9803647at2"/>
<dbReference type="GO" id="GO:0016491">
    <property type="term" value="F:oxidoreductase activity"/>
    <property type="evidence" value="ECO:0007669"/>
    <property type="project" value="UniProtKB-KW"/>
</dbReference>
<evidence type="ECO:0000256" key="2">
    <source>
        <dbReference type="ARBA" id="ARBA00022827"/>
    </source>
</evidence>
<feature type="domain" description="FAD-binding PCMH-type" evidence="4">
    <location>
        <begin position="1"/>
        <end position="162"/>
    </location>
</feature>
<dbReference type="Proteomes" id="UP000095544">
    <property type="component" value="Unassembled WGS sequence"/>
</dbReference>
<dbReference type="Pfam" id="PF03450">
    <property type="entry name" value="CO_deh_flav_C"/>
    <property type="match status" value="1"/>
</dbReference>
<proteinExistence type="predicted"/>
<organism evidence="5 6">
    <name type="scientific">Faecalicatena contorta</name>
    <dbReference type="NCBI Taxonomy" id="39482"/>
    <lineage>
        <taxon>Bacteria</taxon>
        <taxon>Bacillati</taxon>
        <taxon>Bacillota</taxon>
        <taxon>Clostridia</taxon>
        <taxon>Lachnospirales</taxon>
        <taxon>Lachnospiraceae</taxon>
        <taxon>Faecalicatena</taxon>
    </lineage>
</organism>
<dbReference type="Gene3D" id="3.30.390.50">
    <property type="entry name" value="CO dehydrogenase flavoprotein, C-terminal domain"/>
    <property type="match status" value="1"/>
</dbReference>
<dbReference type="InterPro" id="IPR036683">
    <property type="entry name" value="CO_DH_flav_C_dom_sf"/>
</dbReference>
<dbReference type="PANTHER" id="PTHR42659:SF2">
    <property type="entry name" value="XANTHINE DEHYDROGENASE SUBUNIT C-RELATED"/>
    <property type="match status" value="1"/>
</dbReference>
<dbReference type="InterPro" id="IPR002346">
    <property type="entry name" value="Mopterin_DH_FAD-bd"/>
</dbReference>
<keyword evidence="2" id="KW-0274">FAD</keyword>
<dbReference type="GO" id="GO:0071949">
    <property type="term" value="F:FAD binding"/>
    <property type="evidence" value="ECO:0007669"/>
    <property type="project" value="InterPro"/>
</dbReference>
<evidence type="ECO:0000256" key="1">
    <source>
        <dbReference type="ARBA" id="ARBA00022630"/>
    </source>
</evidence>
<accession>A0A174KQL7</accession>